<evidence type="ECO:0000256" key="4">
    <source>
        <dbReference type="ARBA" id="ARBA00023098"/>
    </source>
</evidence>
<reference evidence="7 8" key="1">
    <citation type="submission" date="2020-08" db="EMBL/GenBank/DDBJ databases">
        <title>Genemic of Streptomyces polyaspartic.</title>
        <authorList>
            <person name="Liu W."/>
        </authorList>
    </citation>
    <scope>NUCLEOTIDE SEQUENCE [LARGE SCALE GENOMIC DNA]</scope>
    <source>
        <strain evidence="7 8">TRM66268-LWL</strain>
    </source>
</reference>
<comment type="caution">
    <text evidence="7">The sequence shown here is derived from an EMBL/GenBank/DDBJ whole genome shotgun (WGS) entry which is preliminary data.</text>
</comment>
<comment type="similarity">
    <text evidence="1">Belongs to the ATP-dependent AMP-binding enzyme family.</text>
</comment>
<name>A0ABR7SBC6_9ACTN</name>
<dbReference type="PROSITE" id="PS00455">
    <property type="entry name" value="AMP_BINDING"/>
    <property type="match status" value="1"/>
</dbReference>
<dbReference type="Proteomes" id="UP000642284">
    <property type="component" value="Unassembled WGS sequence"/>
</dbReference>
<dbReference type="PANTHER" id="PTHR43272:SF32">
    <property type="entry name" value="AMP-DEPENDENT SYNTHETASE_LIGASE DOMAIN-CONTAINING PROTEIN"/>
    <property type="match status" value="1"/>
</dbReference>
<dbReference type="Pfam" id="PF00501">
    <property type="entry name" value="AMP-binding"/>
    <property type="match status" value="1"/>
</dbReference>
<evidence type="ECO:0000256" key="2">
    <source>
        <dbReference type="ARBA" id="ARBA00022598"/>
    </source>
</evidence>
<dbReference type="InterPro" id="IPR042099">
    <property type="entry name" value="ANL_N_sf"/>
</dbReference>
<keyword evidence="8" id="KW-1185">Reference proteome</keyword>
<sequence length="597" mass="64046">MREFSLPALYEVPADGNLTDIVHRNATQHPDVAVIGRKVNGTWQDVTARDFYAEVRAAAKGLIASGVQPGDRVGLMSRTRYEWTLLDFAIWSAGAVTVPVYETSSPEQIQWILGDSGAVGCFVELDAHAEAVGSVRDRLPALANVWQIEGGGLDGLRAAGAEVTDETVDERSAVAKADDPATIVYTSGTTGRPKGCVLTHRSFFAECGNVVERLRPLFRTGECSVLLFLPLAHVFGRLVQVAPMMAPIKLGHVPDIKHLTDELASFRPTLILGVPRVFEKVYNSARAKAQADGKGKIFDKAADTAIAYSRALDTPSGPSLGLKLKHKAFDKLVFSKLRAVLGGRGEYAISGGAPLGERLGHFFRGIGFTVLEGYGLTESCAATAFNPWDRQKIGTVGQPLPGSVVRIADDGEVLLHGEHLFAGYWNNEGATAEALADGWFHTGDIGTLDEDGYLAITGRKKEIIVTAGGKNVAPAVIEDRIRAHALVAECMVVGDGRPFVGALVTLDEEFLARWAAEHGKASVEAADLRKDPELLATIQGAVDDGNAAVSKAESVRKFRILASQFSEESGHLTPSLKLKRNVVAKDFADEIEAIYRG</sequence>
<dbReference type="SUPFAM" id="SSF56801">
    <property type="entry name" value="Acetyl-CoA synthetase-like"/>
    <property type="match status" value="1"/>
</dbReference>
<keyword evidence="3" id="KW-0276">Fatty acid metabolism</keyword>
<evidence type="ECO:0000256" key="1">
    <source>
        <dbReference type="ARBA" id="ARBA00006432"/>
    </source>
</evidence>
<dbReference type="RefSeq" id="WP_187812747.1">
    <property type="nucleotide sequence ID" value="NZ_JACTVJ010000004.1"/>
</dbReference>
<accession>A0ABR7SBC6</accession>
<evidence type="ECO:0000256" key="5">
    <source>
        <dbReference type="ARBA" id="ARBA00032875"/>
    </source>
</evidence>
<evidence type="ECO:0000259" key="6">
    <source>
        <dbReference type="Pfam" id="PF00501"/>
    </source>
</evidence>
<dbReference type="CDD" id="cd05907">
    <property type="entry name" value="VL_LC_FACS_like"/>
    <property type="match status" value="1"/>
</dbReference>
<proteinExistence type="inferred from homology"/>
<dbReference type="InterPro" id="IPR020845">
    <property type="entry name" value="AMP-binding_CS"/>
</dbReference>
<keyword evidence="2 7" id="KW-0436">Ligase</keyword>
<dbReference type="Pfam" id="PF23562">
    <property type="entry name" value="AMP-binding_C_3"/>
    <property type="match status" value="1"/>
</dbReference>
<keyword evidence="4" id="KW-0443">Lipid metabolism</keyword>
<dbReference type="GO" id="GO:0016874">
    <property type="term" value="F:ligase activity"/>
    <property type="evidence" value="ECO:0007669"/>
    <property type="project" value="UniProtKB-KW"/>
</dbReference>
<evidence type="ECO:0000313" key="8">
    <source>
        <dbReference type="Proteomes" id="UP000642284"/>
    </source>
</evidence>
<gene>
    <name evidence="7" type="ORF">H9Y04_06780</name>
</gene>
<organism evidence="7 8">
    <name type="scientific">Streptomyces polyasparticus</name>
    <dbReference type="NCBI Taxonomy" id="2767826"/>
    <lineage>
        <taxon>Bacteria</taxon>
        <taxon>Bacillati</taxon>
        <taxon>Actinomycetota</taxon>
        <taxon>Actinomycetes</taxon>
        <taxon>Kitasatosporales</taxon>
        <taxon>Streptomycetaceae</taxon>
        <taxon>Streptomyces</taxon>
    </lineage>
</organism>
<dbReference type="PANTHER" id="PTHR43272">
    <property type="entry name" value="LONG-CHAIN-FATTY-ACID--COA LIGASE"/>
    <property type="match status" value="1"/>
</dbReference>
<protein>
    <recommendedName>
        <fullName evidence="5">Acyl-CoA synthetase</fullName>
    </recommendedName>
</protein>
<evidence type="ECO:0000256" key="3">
    <source>
        <dbReference type="ARBA" id="ARBA00022832"/>
    </source>
</evidence>
<dbReference type="Gene3D" id="3.40.50.12780">
    <property type="entry name" value="N-terminal domain of ligase-like"/>
    <property type="match status" value="2"/>
</dbReference>
<dbReference type="EMBL" id="JACTVJ010000004">
    <property type="protein sequence ID" value="MBC9712277.1"/>
    <property type="molecule type" value="Genomic_DNA"/>
</dbReference>
<evidence type="ECO:0000313" key="7">
    <source>
        <dbReference type="EMBL" id="MBC9712277.1"/>
    </source>
</evidence>
<feature type="domain" description="AMP-dependent synthetase/ligase" evidence="6">
    <location>
        <begin position="23"/>
        <end position="425"/>
    </location>
</feature>
<dbReference type="InterPro" id="IPR000873">
    <property type="entry name" value="AMP-dep_synth/lig_dom"/>
</dbReference>